<protein>
    <recommendedName>
        <fullName evidence="14">Peptide O-xylosyltransferase</fullName>
    </recommendedName>
</protein>
<sequence>MKHAYLIIAHHEFSLLKLLLKALDDPRNDIYIHFDKKTKNIPLLKCEYSRLFILDKQVDIRWGHVSQIEAEYMLFENAYNTKEKYSRYHLISGTHFPLKSQSQIHDFFRVYENEEILNFIYTNSYEVNMKLGRYHFFLKNYNNKNIAKKKLFQSLWHVLLKLEYLFKITKTEPKVTVKANNWVSLTPKAVALIIQEKARILKEFKWTFCGDEYFVPYLLESNKSEYKMLNDKRLLYNEFLDSNPRILKDTDYDFLVHSDYLFARKFSESDLDVVKKILKYIKQES</sequence>
<dbReference type="InterPro" id="IPR043538">
    <property type="entry name" value="XYLT"/>
</dbReference>
<gene>
    <name evidence="15" type="ORF">BBD32_04270</name>
</gene>
<dbReference type="EMBL" id="CP016374">
    <property type="protein sequence ID" value="AQX00734.1"/>
    <property type="molecule type" value="Genomic_DNA"/>
</dbReference>
<evidence type="ECO:0000256" key="13">
    <source>
        <dbReference type="ARBA" id="ARBA00023180"/>
    </source>
</evidence>
<evidence type="ECO:0000256" key="14">
    <source>
        <dbReference type="ARBA" id="ARBA00042865"/>
    </source>
</evidence>
<evidence type="ECO:0000256" key="10">
    <source>
        <dbReference type="ARBA" id="ARBA00023034"/>
    </source>
</evidence>
<dbReference type="AlphaFoldDB" id="A0AAU8USS2"/>
<organism evidence="15 16">
    <name type="scientific">Elizabethkingia anophelis</name>
    <dbReference type="NCBI Taxonomy" id="1117645"/>
    <lineage>
        <taxon>Bacteria</taxon>
        <taxon>Pseudomonadati</taxon>
        <taxon>Bacteroidota</taxon>
        <taxon>Flavobacteriia</taxon>
        <taxon>Flavobacteriales</taxon>
        <taxon>Weeksellaceae</taxon>
        <taxon>Elizabethkingia</taxon>
    </lineage>
</organism>
<evidence type="ECO:0000256" key="11">
    <source>
        <dbReference type="ARBA" id="ARBA00023136"/>
    </source>
</evidence>
<evidence type="ECO:0000256" key="3">
    <source>
        <dbReference type="ARBA" id="ARBA00022676"/>
    </source>
</evidence>
<keyword evidence="7" id="KW-0256">Endoplasmic reticulum</keyword>
<evidence type="ECO:0000256" key="9">
    <source>
        <dbReference type="ARBA" id="ARBA00022989"/>
    </source>
</evidence>
<name>A0AAU8USS2_9FLAO</name>
<proteinExistence type="predicted"/>
<keyword evidence="8" id="KW-0735">Signal-anchor</keyword>
<evidence type="ECO:0000256" key="12">
    <source>
        <dbReference type="ARBA" id="ARBA00023157"/>
    </source>
</evidence>
<dbReference type="GO" id="GO:0015012">
    <property type="term" value="P:heparan sulfate proteoglycan biosynthetic process"/>
    <property type="evidence" value="ECO:0007669"/>
    <property type="project" value="TreeGrafter"/>
</dbReference>
<evidence type="ECO:0000256" key="1">
    <source>
        <dbReference type="ARBA" id="ARBA00004323"/>
    </source>
</evidence>
<dbReference type="GO" id="GO:0046872">
    <property type="term" value="F:metal ion binding"/>
    <property type="evidence" value="ECO:0007669"/>
    <property type="project" value="UniProtKB-KW"/>
</dbReference>
<keyword evidence="12" id="KW-1015">Disulfide bond</keyword>
<dbReference type="PANTHER" id="PTHR46025">
    <property type="entry name" value="XYLOSYLTRANSFERASE OXT"/>
    <property type="match status" value="1"/>
</dbReference>
<evidence type="ECO:0000256" key="7">
    <source>
        <dbReference type="ARBA" id="ARBA00022824"/>
    </source>
</evidence>
<dbReference type="GO" id="GO:0030158">
    <property type="term" value="F:protein xylosyltransferase activity"/>
    <property type="evidence" value="ECO:0007669"/>
    <property type="project" value="InterPro"/>
</dbReference>
<dbReference type="InterPro" id="IPR003406">
    <property type="entry name" value="Glyco_trans_14"/>
</dbReference>
<keyword evidence="10" id="KW-0333">Golgi apparatus</keyword>
<evidence type="ECO:0000313" key="16">
    <source>
        <dbReference type="Proteomes" id="UP000190848"/>
    </source>
</evidence>
<dbReference type="Pfam" id="PF02485">
    <property type="entry name" value="Branch"/>
    <property type="match status" value="1"/>
</dbReference>
<keyword evidence="11" id="KW-0472">Membrane</keyword>
<keyword evidence="5" id="KW-0812">Transmembrane</keyword>
<dbReference type="PANTHER" id="PTHR46025:SF3">
    <property type="entry name" value="XYLOSYLTRANSFERASE OXT"/>
    <property type="match status" value="1"/>
</dbReference>
<dbReference type="GO" id="GO:0016020">
    <property type="term" value="C:membrane"/>
    <property type="evidence" value="ECO:0007669"/>
    <property type="project" value="InterPro"/>
</dbReference>
<evidence type="ECO:0000256" key="5">
    <source>
        <dbReference type="ARBA" id="ARBA00022692"/>
    </source>
</evidence>
<dbReference type="GO" id="GO:0050650">
    <property type="term" value="P:chondroitin sulfate proteoglycan biosynthetic process"/>
    <property type="evidence" value="ECO:0007669"/>
    <property type="project" value="TreeGrafter"/>
</dbReference>
<dbReference type="RefSeq" id="WP_047034275.1">
    <property type="nucleotide sequence ID" value="NZ_CP016372.1"/>
</dbReference>
<keyword evidence="9" id="KW-1133">Transmembrane helix</keyword>
<evidence type="ECO:0000256" key="2">
    <source>
        <dbReference type="ARBA" id="ARBA00004648"/>
    </source>
</evidence>
<comment type="subcellular location">
    <subcellularLocation>
        <location evidence="2">Endoplasmic reticulum membrane</location>
        <topology evidence="2">Single-pass type II membrane protein</topology>
    </subcellularLocation>
    <subcellularLocation>
        <location evidence="1">Golgi apparatus membrane</location>
        <topology evidence="1">Single-pass type II membrane protein</topology>
    </subcellularLocation>
</comment>
<dbReference type="KEGG" id="een:BBD30_10000"/>
<keyword evidence="3" id="KW-0328">Glycosyltransferase</keyword>
<accession>A0AAU8USS2</accession>
<keyword evidence="4" id="KW-0808">Transferase</keyword>
<keyword evidence="6" id="KW-0479">Metal-binding</keyword>
<evidence type="ECO:0000313" key="15">
    <source>
        <dbReference type="EMBL" id="AQX00734.1"/>
    </source>
</evidence>
<evidence type="ECO:0000256" key="6">
    <source>
        <dbReference type="ARBA" id="ARBA00022723"/>
    </source>
</evidence>
<evidence type="ECO:0000256" key="4">
    <source>
        <dbReference type="ARBA" id="ARBA00022679"/>
    </source>
</evidence>
<reference evidence="15 16" key="1">
    <citation type="submission" date="2016-07" db="EMBL/GenBank/DDBJ databases">
        <title>Revisiting the taxonomy of the Elizabethkingia Genus using Whole-Genome Sequencing, Optical Mapping, and MALDI-TOF, along with proposal of three novel Elizabethkingia species: Elizabethkingia bruuniana sp. nov., Elizabethkingia ursingii sp. nov., and Elizabethkingia occulta sp. nov.</title>
        <authorList>
            <person name="Nicholson A.C."/>
        </authorList>
    </citation>
    <scope>NUCLEOTIDE SEQUENCE [LARGE SCALE GENOMIC DNA]</scope>
    <source>
        <strain evidence="15 16">F3201</strain>
    </source>
</reference>
<dbReference type="Proteomes" id="UP000190848">
    <property type="component" value="Chromosome"/>
</dbReference>
<keyword evidence="13" id="KW-0325">Glycoprotein</keyword>
<evidence type="ECO:0000256" key="8">
    <source>
        <dbReference type="ARBA" id="ARBA00022968"/>
    </source>
</evidence>